<dbReference type="Proteomes" id="UP000245695">
    <property type="component" value="Chromosome 1"/>
</dbReference>
<dbReference type="CDD" id="cd02696">
    <property type="entry name" value="MurNAc-LAA"/>
    <property type="match status" value="1"/>
</dbReference>
<gene>
    <name evidence="3" type="ORF">FRIFI_2331</name>
</gene>
<dbReference type="InterPro" id="IPR050695">
    <property type="entry name" value="N-acetylmuramoyl_amidase_3"/>
</dbReference>
<feature type="domain" description="MurNAc-LAA" evidence="2">
    <location>
        <begin position="155"/>
        <end position="269"/>
    </location>
</feature>
<dbReference type="SMART" id="SM00646">
    <property type="entry name" value="Ami_3"/>
    <property type="match status" value="1"/>
</dbReference>
<dbReference type="GO" id="GO:0030288">
    <property type="term" value="C:outer membrane-bounded periplasmic space"/>
    <property type="evidence" value="ECO:0007669"/>
    <property type="project" value="TreeGrafter"/>
</dbReference>
<dbReference type="Pfam" id="PF01520">
    <property type="entry name" value="Amidase_3"/>
    <property type="match status" value="1"/>
</dbReference>
<keyword evidence="4" id="KW-1185">Reference proteome</keyword>
<dbReference type="InterPro" id="IPR002508">
    <property type="entry name" value="MurNAc-LAA_cat"/>
</dbReference>
<evidence type="ECO:0000259" key="2">
    <source>
        <dbReference type="SMART" id="SM00646"/>
    </source>
</evidence>
<dbReference type="Gene3D" id="3.40.630.40">
    <property type="entry name" value="Zn-dependent exopeptidases"/>
    <property type="match status" value="1"/>
</dbReference>
<dbReference type="PANTHER" id="PTHR30404:SF0">
    <property type="entry name" value="N-ACETYLMURAMOYL-L-ALANINE AMIDASE AMIC"/>
    <property type="match status" value="1"/>
</dbReference>
<accession>A0A2P2BU26</accession>
<protein>
    <submittedName>
        <fullName evidence="3">N-acetylmuramoyl-L-alanine amidase</fullName>
    </submittedName>
</protein>
<dbReference type="RefSeq" id="WP_092924008.1">
    <property type="nucleotide sequence ID" value="NZ_FJTZ01000012.1"/>
</dbReference>
<organism evidence="3 4">
    <name type="scientific">Romboutsia hominis</name>
    <dbReference type="NCBI Taxonomy" id="1507512"/>
    <lineage>
        <taxon>Bacteria</taxon>
        <taxon>Bacillati</taxon>
        <taxon>Bacillota</taxon>
        <taxon>Clostridia</taxon>
        <taxon>Peptostreptococcales</taxon>
        <taxon>Peptostreptococcaceae</taxon>
        <taxon>Romboutsia</taxon>
    </lineage>
</organism>
<keyword evidence="1" id="KW-0378">Hydrolase</keyword>
<dbReference type="AlphaFoldDB" id="A0A2P2BU26"/>
<evidence type="ECO:0000256" key="1">
    <source>
        <dbReference type="ARBA" id="ARBA00022801"/>
    </source>
</evidence>
<evidence type="ECO:0000313" key="4">
    <source>
        <dbReference type="Proteomes" id="UP000245695"/>
    </source>
</evidence>
<dbReference type="SUPFAM" id="SSF53187">
    <property type="entry name" value="Zn-dependent exopeptidases"/>
    <property type="match status" value="1"/>
</dbReference>
<dbReference type="KEGG" id="rhom:FRIFI_2331"/>
<sequence length="278" mass="30983">MSKRRNIRKQSVRKTKTRRINKKKLIFVICIFIALIFGISKVAASTSKLIGNIKEAKSQEIQKQKEIEENKQFDLESESSTPLEAKHTVVIDPGHGGDDTGNVGIKSPGDNEAVYEKDLALDISKKVAAVLSNQNDIQVILTRTDDKTLNTSDRAILANSQNADAFISIQMNAETGGNTANGVETYYRQDADPSDKSKQLAETIQNTMKAYVTMKDRGVKQQHIQVLQQTYMPSVVVECGFISNKEERDKLLDNTYQNRLSEGIAQGILSFLDKNSKK</sequence>
<dbReference type="GO" id="GO:0009253">
    <property type="term" value="P:peptidoglycan catabolic process"/>
    <property type="evidence" value="ECO:0007669"/>
    <property type="project" value="InterPro"/>
</dbReference>
<dbReference type="PANTHER" id="PTHR30404">
    <property type="entry name" value="N-ACETYLMURAMOYL-L-ALANINE AMIDASE"/>
    <property type="match status" value="1"/>
</dbReference>
<dbReference type="EMBL" id="LN650648">
    <property type="protein sequence ID" value="CEI73857.1"/>
    <property type="molecule type" value="Genomic_DNA"/>
</dbReference>
<proteinExistence type="predicted"/>
<dbReference type="GO" id="GO:0008745">
    <property type="term" value="F:N-acetylmuramoyl-L-alanine amidase activity"/>
    <property type="evidence" value="ECO:0007669"/>
    <property type="project" value="InterPro"/>
</dbReference>
<evidence type="ECO:0000313" key="3">
    <source>
        <dbReference type="EMBL" id="CEI73857.1"/>
    </source>
</evidence>
<reference evidence="3 4" key="1">
    <citation type="submission" date="2014-09" db="EMBL/GenBank/DDBJ databases">
        <authorList>
            <person name="Hornung B.V."/>
        </authorList>
    </citation>
    <scope>NUCLEOTIDE SEQUENCE [LARGE SCALE GENOMIC DNA]</scope>
    <source>
        <strain evidence="3 4">FRIFI</strain>
    </source>
</reference>
<name>A0A2P2BU26_9FIRM</name>